<evidence type="ECO:0000313" key="7">
    <source>
        <dbReference type="Proteomes" id="UP000315252"/>
    </source>
</evidence>
<evidence type="ECO:0000256" key="2">
    <source>
        <dbReference type="ARBA" id="ARBA00023125"/>
    </source>
</evidence>
<name>A0A545TRK4_9PROT</name>
<evidence type="ECO:0000259" key="5">
    <source>
        <dbReference type="PROSITE" id="PS50977"/>
    </source>
</evidence>
<evidence type="ECO:0000313" key="6">
    <source>
        <dbReference type="EMBL" id="TQV79860.1"/>
    </source>
</evidence>
<reference evidence="6 7" key="1">
    <citation type="submission" date="2019-06" db="EMBL/GenBank/DDBJ databases">
        <title>Whole genome sequence for Rhodospirillaceae sp. R148.</title>
        <authorList>
            <person name="Wang G."/>
        </authorList>
    </citation>
    <scope>NUCLEOTIDE SEQUENCE [LARGE SCALE GENOMIC DNA]</scope>
    <source>
        <strain evidence="6 7">R148</strain>
    </source>
</reference>
<keyword evidence="7" id="KW-1185">Reference proteome</keyword>
<dbReference type="PRINTS" id="PR00455">
    <property type="entry name" value="HTHTETR"/>
</dbReference>
<feature type="domain" description="HTH tetR-type" evidence="5">
    <location>
        <begin position="6"/>
        <end position="66"/>
    </location>
</feature>
<dbReference type="OrthoDB" id="9787680at2"/>
<gene>
    <name evidence="6" type="ORF">FKG95_14310</name>
</gene>
<comment type="caution">
    <text evidence="6">The sequence shown here is derived from an EMBL/GenBank/DDBJ whole genome shotgun (WGS) entry which is preliminary data.</text>
</comment>
<sequence length="199" mass="22262">MESRKEQTHRRIVEAAAELFELQSYQAVNVNQICERAKVNKATLYQHYGSKEALAVATIEHHFERQKAEYYEAAMAAAPNPIDRLSGIYQRVYQQHLARSDRGESCIGCPFVNILSEMAVDSPAIRDAVNSVFERLKPYYSLIARDAKVIGYANRELDGDVVSSALISIMNGALVSAKSENRPETILESLETAKLILRG</sequence>
<dbReference type="Pfam" id="PF16925">
    <property type="entry name" value="TetR_C_13"/>
    <property type="match status" value="1"/>
</dbReference>
<dbReference type="GO" id="GO:0003677">
    <property type="term" value="F:DNA binding"/>
    <property type="evidence" value="ECO:0007669"/>
    <property type="project" value="UniProtKB-UniRule"/>
</dbReference>
<dbReference type="Gene3D" id="1.10.357.10">
    <property type="entry name" value="Tetracycline Repressor, domain 2"/>
    <property type="match status" value="1"/>
</dbReference>
<dbReference type="PANTHER" id="PTHR47506:SF7">
    <property type="entry name" value="TRANSCRIPTIONAL REGULATORY PROTEIN"/>
    <property type="match status" value="1"/>
</dbReference>
<dbReference type="SUPFAM" id="SSF46689">
    <property type="entry name" value="Homeodomain-like"/>
    <property type="match status" value="1"/>
</dbReference>
<dbReference type="InterPro" id="IPR001647">
    <property type="entry name" value="HTH_TetR"/>
</dbReference>
<accession>A0A545TRK4</accession>
<evidence type="ECO:0000256" key="4">
    <source>
        <dbReference type="PROSITE-ProRule" id="PRU00335"/>
    </source>
</evidence>
<organism evidence="6 7">
    <name type="scientific">Denitrobaculum tricleocarpae</name>
    <dbReference type="NCBI Taxonomy" id="2591009"/>
    <lineage>
        <taxon>Bacteria</taxon>
        <taxon>Pseudomonadati</taxon>
        <taxon>Pseudomonadota</taxon>
        <taxon>Alphaproteobacteria</taxon>
        <taxon>Rhodospirillales</taxon>
        <taxon>Rhodospirillaceae</taxon>
        <taxon>Denitrobaculum</taxon>
    </lineage>
</organism>
<dbReference type="InterPro" id="IPR011075">
    <property type="entry name" value="TetR_C"/>
</dbReference>
<evidence type="ECO:0000256" key="1">
    <source>
        <dbReference type="ARBA" id="ARBA00023015"/>
    </source>
</evidence>
<feature type="DNA-binding region" description="H-T-H motif" evidence="4">
    <location>
        <begin position="29"/>
        <end position="48"/>
    </location>
</feature>
<dbReference type="PANTHER" id="PTHR47506">
    <property type="entry name" value="TRANSCRIPTIONAL REGULATORY PROTEIN"/>
    <property type="match status" value="1"/>
</dbReference>
<protein>
    <submittedName>
        <fullName evidence="6">TetR/AcrR family transcriptional regulator</fullName>
    </submittedName>
</protein>
<dbReference type="PROSITE" id="PS50977">
    <property type="entry name" value="HTH_TETR_2"/>
    <property type="match status" value="1"/>
</dbReference>
<keyword evidence="1" id="KW-0805">Transcription regulation</keyword>
<dbReference type="InterPro" id="IPR009057">
    <property type="entry name" value="Homeodomain-like_sf"/>
</dbReference>
<keyword evidence="3" id="KW-0804">Transcription</keyword>
<dbReference type="InterPro" id="IPR036271">
    <property type="entry name" value="Tet_transcr_reg_TetR-rel_C_sf"/>
</dbReference>
<dbReference type="RefSeq" id="WP_142897041.1">
    <property type="nucleotide sequence ID" value="NZ_ML660055.1"/>
</dbReference>
<dbReference type="Pfam" id="PF00440">
    <property type="entry name" value="TetR_N"/>
    <property type="match status" value="1"/>
</dbReference>
<dbReference type="Proteomes" id="UP000315252">
    <property type="component" value="Unassembled WGS sequence"/>
</dbReference>
<dbReference type="EMBL" id="VHSH01000004">
    <property type="protein sequence ID" value="TQV79860.1"/>
    <property type="molecule type" value="Genomic_DNA"/>
</dbReference>
<proteinExistence type="predicted"/>
<dbReference type="SUPFAM" id="SSF48498">
    <property type="entry name" value="Tetracyclin repressor-like, C-terminal domain"/>
    <property type="match status" value="1"/>
</dbReference>
<dbReference type="AlphaFoldDB" id="A0A545TRK4"/>
<keyword evidence="2 4" id="KW-0238">DNA-binding</keyword>
<evidence type="ECO:0000256" key="3">
    <source>
        <dbReference type="ARBA" id="ARBA00023163"/>
    </source>
</evidence>